<evidence type="ECO:0000313" key="3">
    <source>
        <dbReference type="Proteomes" id="UP000186914"/>
    </source>
</evidence>
<dbReference type="InterPro" id="IPR036866">
    <property type="entry name" value="RibonucZ/Hydroxyglut_hydro"/>
</dbReference>
<dbReference type="OrthoDB" id="197151at2157"/>
<dbReference type="CDD" id="cd07721">
    <property type="entry name" value="yflN-like_MBL-fold"/>
    <property type="match status" value="1"/>
</dbReference>
<keyword evidence="3" id="KW-1185">Reference proteome</keyword>
<organism evidence="2 3">
    <name type="scientific">Haladaptatus litoreus</name>
    <dbReference type="NCBI Taxonomy" id="553468"/>
    <lineage>
        <taxon>Archaea</taxon>
        <taxon>Methanobacteriati</taxon>
        <taxon>Methanobacteriota</taxon>
        <taxon>Stenosarchaea group</taxon>
        <taxon>Halobacteria</taxon>
        <taxon>Halobacteriales</taxon>
        <taxon>Haladaptataceae</taxon>
        <taxon>Haladaptatus</taxon>
    </lineage>
</organism>
<gene>
    <name evidence="2" type="ORF">SAMN05421858_1125</name>
</gene>
<sequence length="222" mass="23720">MELDQHVYSFPLTFDRGDRETTIHPSGVETESGLILLDAGFPGQINDLKSALAEHGFELDDVEILILTHQDGDHVGCAGELVSRTDATVVAHPGDAPVIEGDEAPIKSSGDRYPPVSVDVQIVENVVFRTEAGPLRVVETPGHTPGHVSLVLPEADLLLAGDATVADEDGLAGPNERFTPEMDEAIDSLGKLAELDPNRTLCYHGGFVESSDVRATYESLAE</sequence>
<dbReference type="Pfam" id="PF00753">
    <property type="entry name" value="Lactamase_B"/>
    <property type="match status" value="1"/>
</dbReference>
<dbReference type="InterPro" id="IPR001279">
    <property type="entry name" value="Metallo-B-lactamas"/>
</dbReference>
<name>A0A1N6XGE5_9EURY</name>
<dbReference type="EMBL" id="FTNO01000001">
    <property type="protein sequence ID" value="SIR01405.1"/>
    <property type="molecule type" value="Genomic_DNA"/>
</dbReference>
<dbReference type="Gene3D" id="3.60.15.10">
    <property type="entry name" value="Ribonuclease Z/Hydroxyacylglutathione hydrolase-like"/>
    <property type="match status" value="1"/>
</dbReference>
<accession>A0A1N6XGE5</accession>
<dbReference type="SUPFAM" id="SSF56281">
    <property type="entry name" value="Metallo-hydrolase/oxidoreductase"/>
    <property type="match status" value="1"/>
</dbReference>
<dbReference type="PANTHER" id="PTHR42951:SF15">
    <property type="entry name" value="METALLO-BETA-LACTAMASE SUPERFAMILY PROTEIN"/>
    <property type="match status" value="1"/>
</dbReference>
<reference evidence="3" key="1">
    <citation type="submission" date="2017-01" db="EMBL/GenBank/DDBJ databases">
        <authorList>
            <person name="Varghese N."/>
            <person name="Submissions S."/>
        </authorList>
    </citation>
    <scope>NUCLEOTIDE SEQUENCE [LARGE SCALE GENOMIC DNA]</scope>
    <source>
        <strain evidence="3">CGMCC 1.7737</strain>
    </source>
</reference>
<dbReference type="SMART" id="SM00849">
    <property type="entry name" value="Lactamase_B"/>
    <property type="match status" value="1"/>
</dbReference>
<feature type="domain" description="Metallo-beta-lactamase" evidence="1">
    <location>
        <begin position="22"/>
        <end position="204"/>
    </location>
</feature>
<dbReference type="Proteomes" id="UP000186914">
    <property type="component" value="Unassembled WGS sequence"/>
</dbReference>
<protein>
    <submittedName>
        <fullName evidence="2">Glyoxylase, beta-lactamase superfamily II</fullName>
    </submittedName>
</protein>
<dbReference type="AlphaFoldDB" id="A0A1N6XGE5"/>
<dbReference type="PANTHER" id="PTHR42951">
    <property type="entry name" value="METALLO-BETA-LACTAMASE DOMAIN-CONTAINING"/>
    <property type="match status" value="1"/>
</dbReference>
<evidence type="ECO:0000313" key="2">
    <source>
        <dbReference type="EMBL" id="SIR01405.1"/>
    </source>
</evidence>
<evidence type="ECO:0000259" key="1">
    <source>
        <dbReference type="SMART" id="SM00849"/>
    </source>
</evidence>
<dbReference type="RefSeq" id="WP_076428709.1">
    <property type="nucleotide sequence ID" value="NZ_FTNO01000001.1"/>
</dbReference>
<proteinExistence type="predicted"/>
<dbReference type="InterPro" id="IPR050855">
    <property type="entry name" value="NDM-1-like"/>
</dbReference>